<dbReference type="InterPro" id="IPR000943">
    <property type="entry name" value="RNA_pol_sigma70"/>
</dbReference>
<dbReference type="Pfam" id="PF04539">
    <property type="entry name" value="Sigma70_r3"/>
    <property type="match status" value="1"/>
</dbReference>
<dbReference type="PANTHER" id="PTHR30603">
    <property type="entry name" value="RNA POLYMERASE SIGMA FACTOR RPO"/>
    <property type="match status" value="1"/>
</dbReference>
<dbReference type="PANTHER" id="PTHR30603:SF47">
    <property type="entry name" value="RNA POLYMERASE SIGMA FACTOR SIGD, CHLOROPLASTIC"/>
    <property type="match status" value="1"/>
</dbReference>
<dbReference type="GO" id="GO:0003700">
    <property type="term" value="F:DNA-binding transcription factor activity"/>
    <property type="evidence" value="ECO:0007669"/>
    <property type="project" value="InterPro"/>
</dbReference>
<proteinExistence type="predicted"/>
<keyword evidence="3" id="KW-1185">Reference proteome</keyword>
<dbReference type="EMBL" id="SGXF01000002">
    <property type="protein sequence ID" value="RZT01156.1"/>
    <property type="molecule type" value="Genomic_DNA"/>
</dbReference>
<evidence type="ECO:0000259" key="1">
    <source>
        <dbReference type="PROSITE" id="PS00715"/>
    </source>
</evidence>
<dbReference type="Proteomes" id="UP000292927">
    <property type="component" value="Unassembled WGS sequence"/>
</dbReference>
<reference evidence="2 3" key="1">
    <citation type="submission" date="2019-02" db="EMBL/GenBank/DDBJ databases">
        <title>Genomic Encyclopedia of Type Strains, Phase IV (KMG-IV): sequencing the most valuable type-strain genomes for metagenomic binning, comparative biology and taxonomic classification.</title>
        <authorList>
            <person name="Goeker M."/>
        </authorList>
    </citation>
    <scope>NUCLEOTIDE SEQUENCE [LARGE SCALE GENOMIC DNA]</scope>
    <source>
        <strain evidence="2 3">DSM 29486</strain>
    </source>
</reference>
<dbReference type="Gene3D" id="1.10.10.10">
    <property type="entry name" value="Winged helix-like DNA-binding domain superfamily/Winged helix DNA-binding domain"/>
    <property type="match status" value="1"/>
</dbReference>
<dbReference type="SUPFAM" id="SSF88946">
    <property type="entry name" value="Sigma2 domain of RNA polymerase sigma factors"/>
    <property type="match status" value="1"/>
</dbReference>
<dbReference type="OrthoDB" id="2064505at2"/>
<dbReference type="InterPro" id="IPR036388">
    <property type="entry name" value="WH-like_DNA-bd_sf"/>
</dbReference>
<evidence type="ECO:0000313" key="2">
    <source>
        <dbReference type="EMBL" id="RZT01156.1"/>
    </source>
</evidence>
<dbReference type="Gene3D" id="1.20.120.1810">
    <property type="match status" value="1"/>
</dbReference>
<accession>A0A4Q7PKE5</accession>
<gene>
    <name evidence="2" type="ORF">EV209_1598</name>
</gene>
<dbReference type="InterPro" id="IPR007624">
    <property type="entry name" value="RNA_pol_sigma70_r3"/>
</dbReference>
<dbReference type="SUPFAM" id="SSF88659">
    <property type="entry name" value="Sigma3 and sigma4 domains of RNA polymerase sigma factors"/>
    <property type="match status" value="1"/>
</dbReference>
<organism evidence="2 3">
    <name type="scientific">Cuneatibacter caecimuris</name>
    <dbReference type="NCBI Taxonomy" id="1796618"/>
    <lineage>
        <taxon>Bacteria</taxon>
        <taxon>Bacillati</taxon>
        <taxon>Bacillota</taxon>
        <taxon>Clostridia</taxon>
        <taxon>Lachnospirales</taxon>
        <taxon>Lachnospiraceae</taxon>
        <taxon>Cuneatibacter</taxon>
    </lineage>
</organism>
<dbReference type="InterPro" id="IPR013325">
    <property type="entry name" value="RNA_pol_sigma_r2"/>
</dbReference>
<dbReference type="GO" id="GO:0006352">
    <property type="term" value="P:DNA-templated transcription initiation"/>
    <property type="evidence" value="ECO:0007669"/>
    <property type="project" value="InterPro"/>
</dbReference>
<dbReference type="AlphaFoldDB" id="A0A4Q7PKE5"/>
<evidence type="ECO:0000313" key="3">
    <source>
        <dbReference type="Proteomes" id="UP000292927"/>
    </source>
</evidence>
<dbReference type="Pfam" id="PF04542">
    <property type="entry name" value="Sigma70_r2"/>
    <property type="match status" value="1"/>
</dbReference>
<comment type="caution">
    <text evidence="2">The sequence shown here is derived from an EMBL/GenBank/DDBJ whole genome shotgun (WGS) entry which is preliminary data.</text>
</comment>
<dbReference type="InterPro" id="IPR007627">
    <property type="entry name" value="RNA_pol_sigma70_r2"/>
</dbReference>
<feature type="domain" description="RNA polymerase sigma-70" evidence="1">
    <location>
        <begin position="67"/>
        <end position="80"/>
    </location>
</feature>
<dbReference type="RefSeq" id="WP_130434789.1">
    <property type="nucleotide sequence ID" value="NZ_SGXF01000002.1"/>
</dbReference>
<protein>
    <submittedName>
        <fullName evidence="2">RNA polymerase sigma factor (Sigma-70 family)</fullName>
    </submittedName>
</protein>
<name>A0A4Q7PKE5_9FIRM</name>
<sequence length="168" mass="18599">MEEQEYLSIYLEELKDLPELTREQEAELASAFLSGEPGAREKLTEGNLRTVLEEARGYLGRGVPLGDLIQEGNLGLMEAIATFGAGMDFRQHIRAGIRAAMEDALEEESGEAAAKDRMVETMNKMDEITTKLAEELGREATLAEVAEQMGLPEDEVHMLMREALNAIQ</sequence>
<dbReference type="InterPro" id="IPR050239">
    <property type="entry name" value="Sigma-70_RNA_pol_init_factors"/>
</dbReference>
<dbReference type="PROSITE" id="PS00715">
    <property type="entry name" value="SIGMA70_1"/>
    <property type="match status" value="1"/>
</dbReference>
<dbReference type="InterPro" id="IPR013324">
    <property type="entry name" value="RNA_pol_sigma_r3/r4-like"/>
</dbReference>